<organism evidence="1 2">
    <name type="scientific">Flavobacterium keumense</name>
    <dbReference type="NCBI Taxonomy" id="1306518"/>
    <lineage>
        <taxon>Bacteria</taxon>
        <taxon>Pseudomonadati</taxon>
        <taxon>Bacteroidota</taxon>
        <taxon>Flavobacteriia</taxon>
        <taxon>Flavobacteriales</taxon>
        <taxon>Flavobacteriaceae</taxon>
        <taxon>Flavobacterium</taxon>
    </lineage>
</organism>
<dbReference type="RefSeq" id="WP_264532569.1">
    <property type="nucleotide sequence ID" value="NZ_CP092332.1"/>
</dbReference>
<reference evidence="1 2" key="2">
    <citation type="submission" date="2023-06" db="EMBL/GenBank/DDBJ databases">
        <title>Complete Genome Sequence of Flavobacterium keumense K3R-10.</title>
        <authorList>
            <person name="Jeong H."/>
            <person name="Jhang S.Y."/>
            <person name="Kim J.N."/>
        </authorList>
    </citation>
    <scope>NUCLEOTIDE SEQUENCE [LARGE SCALE GENOMIC DNA]</scope>
    <source>
        <strain evidence="1 2">K3R-10</strain>
    </source>
</reference>
<protein>
    <submittedName>
        <fullName evidence="1">Uncharacterized protein</fullName>
    </submittedName>
</protein>
<evidence type="ECO:0000313" key="1">
    <source>
        <dbReference type="EMBL" id="WGK94701.1"/>
    </source>
</evidence>
<keyword evidence="2" id="KW-1185">Reference proteome</keyword>
<accession>A0ABY8N5S7</accession>
<gene>
    <name evidence="1" type="ORF">MG292_00285</name>
</gene>
<sequence length="121" mass="13905">MIFILLIALFLKPILPVIDYVVNYEYISKVLCENKDKPKLKCNGKCHLMKELAKAAETENPKSSDKKSFSPIQEVLFFKKIKSFNIVSCGCSKQTKNRFTYLNLYSYLNSSSEFHPPTILS</sequence>
<evidence type="ECO:0000313" key="2">
    <source>
        <dbReference type="Proteomes" id="UP001232117"/>
    </source>
</evidence>
<proteinExistence type="predicted"/>
<reference evidence="1 2" key="1">
    <citation type="submission" date="2022-02" db="EMBL/GenBank/DDBJ databases">
        <authorList>
            <person name="Cha I.-T."/>
            <person name="Lee K.-E."/>
            <person name="Park S.-J."/>
        </authorList>
    </citation>
    <scope>NUCLEOTIDE SEQUENCE [LARGE SCALE GENOMIC DNA]</scope>
    <source>
        <strain evidence="1 2">K3R-10</strain>
    </source>
</reference>
<name>A0ABY8N5S7_9FLAO</name>
<dbReference type="EMBL" id="CP092332">
    <property type="protein sequence ID" value="WGK94701.1"/>
    <property type="molecule type" value="Genomic_DNA"/>
</dbReference>
<dbReference type="Proteomes" id="UP001232117">
    <property type="component" value="Chromosome"/>
</dbReference>